<dbReference type="GO" id="GO:0015630">
    <property type="term" value="C:microtubule cytoskeleton"/>
    <property type="evidence" value="ECO:0007669"/>
    <property type="project" value="UniProtKB-ARBA"/>
</dbReference>
<dbReference type="Pfam" id="PF16045">
    <property type="entry name" value="LisH_2"/>
    <property type="match status" value="1"/>
</dbReference>
<dbReference type="InterPro" id="IPR006594">
    <property type="entry name" value="LisH"/>
</dbReference>
<proteinExistence type="predicted"/>
<dbReference type="SMART" id="SM00667">
    <property type="entry name" value="LisH"/>
    <property type="match status" value="1"/>
</dbReference>
<comment type="subcellular location">
    <subcellularLocation>
        <location evidence="1">Cytoplasm</location>
        <location evidence="1">Cytoskeleton</location>
    </subcellularLocation>
</comment>
<sequence length="173" mass="19124">MSVDELKTALRETLDRRGILGTMRAHLQSEIFSAIDSQDDARPVLSYENMMMNELIREYLEFNQYRHTLSVFLSESGQPAERLRRQHLSQQLLLPPLQTAGDGSAGSSRDMPLLYSLLEPSTRGAPDAQPTQTAPKGESQGFRADGTAAMRTDAGVASRGFDPAPFCFTTESQ</sequence>
<evidence type="ECO:0000313" key="5">
    <source>
        <dbReference type="EMBL" id="CAD8504465.1"/>
    </source>
</evidence>
<feature type="region of interest" description="Disordered" evidence="4">
    <location>
        <begin position="120"/>
        <end position="173"/>
    </location>
</feature>
<evidence type="ECO:0008006" key="6">
    <source>
        <dbReference type="Google" id="ProtNLM"/>
    </source>
</evidence>
<reference evidence="5" key="1">
    <citation type="submission" date="2021-01" db="EMBL/GenBank/DDBJ databases">
        <authorList>
            <person name="Corre E."/>
            <person name="Pelletier E."/>
            <person name="Niang G."/>
            <person name="Scheremetjew M."/>
            <person name="Finn R."/>
            <person name="Kale V."/>
            <person name="Holt S."/>
            <person name="Cochrane G."/>
            <person name="Meng A."/>
            <person name="Brown T."/>
            <person name="Cohen L."/>
        </authorList>
    </citation>
    <scope>NUCLEOTIDE SEQUENCE</scope>
    <source>
        <strain evidence="5">CCMP1374</strain>
    </source>
</reference>
<dbReference type="EMBL" id="HBEP01031192">
    <property type="protein sequence ID" value="CAD8504465.1"/>
    <property type="molecule type" value="Transcribed_RNA"/>
</dbReference>
<evidence type="ECO:0000256" key="3">
    <source>
        <dbReference type="ARBA" id="ARBA00023212"/>
    </source>
</evidence>
<keyword evidence="3" id="KW-0206">Cytoskeleton</keyword>
<dbReference type="PROSITE" id="PS50896">
    <property type="entry name" value="LISH"/>
    <property type="match status" value="1"/>
</dbReference>
<evidence type="ECO:0000256" key="4">
    <source>
        <dbReference type="SAM" id="MobiDB-lite"/>
    </source>
</evidence>
<name>A0A7S0HX00_9EUKA</name>
<dbReference type="PANTHER" id="PTHR15431">
    <property type="entry name" value="FGFR1 ONCOGENE PARTNER/LISH DOMAIN-CONTAINING PROTEIN"/>
    <property type="match status" value="1"/>
</dbReference>
<evidence type="ECO:0000256" key="2">
    <source>
        <dbReference type="ARBA" id="ARBA00022490"/>
    </source>
</evidence>
<keyword evidence="2" id="KW-0963">Cytoplasm</keyword>
<evidence type="ECO:0000256" key="1">
    <source>
        <dbReference type="ARBA" id="ARBA00004245"/>
    </source>
</evidence>
<dbReference type="PANTHER" id="PTHR15431:SF4">
    <property type="entry name" value="PROTEIN TONNEAU 1B"/>
    <property type="match status" value="1"/>
</dbReference>
<dbReference type="Gene3D" id="1.20.960.40">
    <property type="match status" value="1"/>
</dbReference>
<organism evidence="5">
    <name type="scientific">Phaeocystis antarctica</name>
    <dbReference type="NCBI Taxonomy" id="33657"/>
    <lineage>
        <taxon>Eukaryota</taxon>
        <taxon>Haptista</taxon>
        <taxon>Haptophyta</taxon>
        <taxon>Prymnesiophyceae</taxon>
        <taxon>Phaeocystales</taxon>
        <taxon>Phaeocystaceae</taxon>
        <taxon>Phaeocystis</taxon>
    </lineage>
</organism>
<gene>
    <name evidence="5" type="ORF">PANT1444_LOCUS17590</name>
</gene>
<dbReference type="AlphaFoldDB" id="A0A7S0HX00"/>
<protein>
    <recommendedName>
        <fullName evidence="6">LisH domain-containing protein</fullName>
    </recommendedName>
</protein>
<accession>A0A7S0HX00</accession>